<dbReference type="Pfam" id="PF05910">
    <property type="entry name" value="DUF868"/>
    <property type="match status" value="1"/>
</dbReference>
<comment type="similarity">
    <text evidence="3">Belongs to the class I fructose-bisphosphate aldolase family.</text>
</comment>
<evidence type="ECO:0000256" key="1">
    <source>
        <dbReference type="ARBA" id="ARBA00000441"/>
    </source>
</evidence>
<organism evidence="7 8">
    <name type="scientific">Phaseolus coccineus</name>
    <name type="common">Scarlet runner bean</name>
    <name type="synonym">Phaseolus multiflorus</name>
    <dbReference type="NCBI Taxonomy" id="3886"/>
    <lineage>
        <taxon>Eukaryota</taxon>
        <taxon>Viridiplantae</taxon>
        <taxon>Streptophyta</taxon>
        <taxon>Embryophyta</taxon>
        <taxon>Tracheophyta</taxon>
        <taxon>Spermatophyta</taxon>
        <taxon>Magnoliopsida</taxon>
        <taxon>eudicotyledons</taxon>
        <taxon>Gunneridae</taxon>
        <taxon>Pentapetalae</taxon>
        <taxon>rosids</taxon>
        <taxon>fabids</taxon>
        <taxon>Fabales</taxon>
        <taxon>Fabaceae</taxon>
        <taxon>Papilionoideae</taxon>
        <taxon>50 kb inversion clade</taxon>
        <taxon>NPAAA clade</taxon>
        <taxon>indigoferoid/millettioid clade</taxon>
        <taxon>Phaseoleae</taxon>
        <taxon>Phaseolus</taxon>
    </lineage>
</organism>
<evidence type="ECO:0000313" key="8">
    <source>
        <dbReference type="Proteomes" id="UP001374584"/>
    </source>
</evidence>
<dbReference type="InterPro" id="IPR000741">
    <property type="entry name" value="FBA_I"/>
</dbReference>
<keyword evidence="5" id="KW-0324">Glycolysis</keyword>
<dbReference type="EC" id="4.1.2.13" evidence="4"/>
<dbReference type="Pfam" id="PF00274">
    <property type="entry name" value="Glycolytic"/>
    <property type="match status" value="2"/>
</dbReference>
<dbReference type="Proteomes" id="UP001374584">
    <property type="component" value="Unassembled WGS sequence"/>
</dbReference>
<evidence type="ECO:0000256" key="6">
    <source>
        <dbReference type="ARBA" id="ARBA00023239"/>
    </source>
</evidence>
<protein>
    <recommendedName>
        <fullName evidence="4">fructose-bisphosphate aldolase</fullName>
        <ecNumber evidence="4">4.1.2.13</ecNumber>
    </recommendedName>
</protein>
<dbReference type="SUPFAM" id="SSF51569">
    <property type="entry name" value="Aldolase"/>
    <property type="match status" value="1"/>
</dbReference>
<evidence type="ECO:0000256" key="3">
    <source>
        <dbReference type="ARBA" id="ARBA00010387"/>
    </source>
</evidence>
<evidence type="ECO:0000256" key="5">
    <source>
        <dbReference type="ARBA" id="ARBA00023152"/>
    </source>
</evidence>
<dbReference type="GO" id="GO:0006096">
    <property type="term" value="P:glycolytic process"/>
    <property type="evidence" value="ECO:0007669"/>
    <property type="project" value="UniProtKB-KW"/>
</dbReference>
<dbReference type="AlphaFoldDB" id="A0AAN9RN56"/>
<dbReference type="PANTHER" id="PTHR31972">
    <property type="entry name" value="EXPRESSED PROTEIN"/>
    <property type="match status" value="1"/>
</dbReference>
<dbReference type="EMBL" id="JAYMYR010000002">
    <property type="protein sequence ID" value="KAK7378756.1"/>
    <property type="molecule type" value="Genomic_DNA"/>
</dbReference>
<dbReference type="InterPro" id="IPR013785">
    <property type="entry name" value="Aldolase_TIM"/>
</dbReference>
<accession>A0AAN9RN56</accession>
<evidence type="ECO:0000256" key="4">
    <source>
        <dbReference type="ARBA" id="ARBA00013068"/>
    </source>
</evidence>
<comment type="caution">
    <text evidence="7">The sequence shown here is derived from an EMBL/GenBank/DDBJ whole genome shotgun (WGS) entry which is preliminary data.</text>
</comment>
<gene>
    <name evidence="7" type="ORF">VNO80_04203</name>
</gene>
<sequence length="558" mass="62165">MRGIASCYNEHAIRVSDSYCSRPSNQTYLCPKLNPSTRDSVTCMYKISTQKQLFITLTWAKKLLGQGFTITIANSEHSPSKFNARQLNKTKGNETFQSLNFQIQVLWDLSGAKYEDGPEPVNGFYVVVLVDSELGLRLGDKNPSIEEQSDTKEANFSMVSRSETFSGTAVYATKAKFCETGISHDILIKCGAEEGASKGHVLSVCVDKKTMFQVKRLCWNFRGNQTIFVDGLVVDMMWDVHDWLFNPNSASAVFMFRTRSGLDSRLWLEEKTLHARNHQDKIGFSLLICACHEYVNRVALRFLFAFCLVDKGIVEVAGTNGETTTQGLNGLGQRCQKYYEAGARLAKWRAVPKIGPNEPSEMAIHENAYGLARYAVICQENGLMPMVDGPHDINKCHSRGDSSVHWALQRTVPAVSAIIFLSGGQSEEEATLNLNATNKLQGKKPWSLSFSFGRALQWSTLKAWGGKDENIKKAQEDAFIARCKANSQATLGTYKGDATFSEGASESLHVKDYKYQRRNNCSKLNWLGIVACHASSPLDFYDSVLYCEDVSFFVGIGL</sequence>
<comment type="pathway">
    <text evidence="2">Carbohydrate degradation; glycolysis; D-glyceraldehyde 3-phosphate and glycerone phosphate from D-glucose: step 4/4.</text>
</comment>
<evidence type="ECO:0000313" key="7">
    <source>
        <dbReference type="EMBL" id="KAK7378756.1"/>
    </source>
</evidence>
<dbReference type="PANTHER" id="PTHR31972:SF16">
    <property type="entry name" value="FAMILY PROTEIN, PUTATIVE (DUF868)-RELATED"/>
    <property type="match status" value="1"/>
</dbReference>
<dbReference type="GO" id="GO:0004332">
    <property type="term" value="F:fructose-bisphosphate aldolase activity"/>
    <property type="evidence" value="ECO:0007669"/>
    <property type="project" value="UniProtKB-EC"/>
</dbReference>
<name>A0AAN9RN56_PHACN</name>
<evidence type="ECO:0000256" key="2">
    <source>
        <dbReference type="ARBA" id="ARBA00004714"/>
    </source>
</evidence>
<keyword evidence="6" id="KW-0456">Lyase</keyword>
<keyword evidence="8" id="KW-1185">Reference proteome</keyword>
<reference evidence="7 8" key="1">
    <citation type="submission" date="2024-01" db="EMBL/GenBank/DDBJ databases">
        <title>The genomes of 5 underutilized Papilionoideae crops provide insights into root nodulation and disease resistanc.</title>
        <authorList>
            <person name="Jiang F."/>
        </authorList>
    </citation>
    <scope>NUCLEOTIDE SEQUENCE [LARGE SCALE GENOMIC DNA]</scope>
    <source>
        <strain evidence="7">JINMINGXINNONG_FW02</strain>
        <tissue evidence="7">Leaves</tissue>
    </source>
</reference>
<proteinExistence type="inferred from homology"/>
<comment type="catalytic activity">
    <reaction evidence="1">
        <text>beta-D-fructose 1,6-bisphosphate = D-glyceraldehyde 3-phosphate + dihydroxyacetone phosphate</text>
        <dbReference type="Rhea" id="RHEA:14729"/>
        <dbReference type="ChEBI" id="CHEBI:32966"/>
        <dbReference type="ChEBI" id="CHEBI:57642"/>
        <dbReference type="ChEBI" id="CHEBI:59776"/>
        <dbReference type="EC" id="4.1.2.13"/>
    </reaction>
</comment>
<dbReference type="Gene3D" id="3.20.20.70">
    <property type="entry name" value="Aldolase class I"/>
    <property type="match status" value="2"/>
</dbReference>
<dbReference type="InterPro" id="IPR008586">
    <property type="entry name" value="DUF868_pln"/>
</dbReference>